<dbReference type="Proteomes" id="UP000038010">
    <property type="component" value="Unassembled WGS sequence"/>
</dbReference>
<dbReference type="SUPFAM" id="SSF50630">
    <property type="entry name" value="Acid proteases"/>
    <property type="match status" value="1"/>
</dbReference>
<dbReference type="GeneID" id="28734842"/>
<keyword evidence="2" id="KW-0472">Membrane</keyword>
<feature type="region of interest" description="Disordered" evidence="1">
    <location>
        <begin position="613"/>
        <end position="659"/>
    </location>
</feature>
<keyword evidence="2" id="KW-1133">Transmembrane helix</keyword>
<dbReference type="VEuPathDB" id="FungiDB:AB675_2950"/>
<gene>
    <name evidence="5" type="ORF">AB675_2950</name>
</gene>
<evidence type="ECO:0000256" key="2">
    <source>
        <dbReference type="SAM" id="Phobius"/>
    </source>
</evidence>
<evidence type="ECO:0000259" key="4">
    <source>
        <dbReference type="PROSITE" id="PS51767"/>
    </source>
</evidence>
<evidence type="ECO:0000256" key="3">
    <source>
        <dbReference type="SAM" id="SignalP"/>
    </source>
</evidence>
<feature type="compositionally biased region" description="Polar residues" evidence="1">
    <location>
        <begin position="631"/>
        <end position="640"/>
    </location>
</feature>
<feature type="compositionally biased region" description="Low complexity" evidence="1">
    <location>
        <begin position="641"/>
        <end position="652"/>
    </location>
</feature>
<dbReference type="Pfam" id="PF00026">
    <property type="entry name" value="Asp"/>
    <property type="match status" value="1"/>
</dbReference>
<feature type="region of interest" description="Disordered" evidence="1">
    <location>
        <begin position="530"/>
        <end position="551"/>
    </location>
</feature>
<accession>A0A0N0NIY7</accession>
<reference evidence="5 6" key="1">
    <citation type="submission" date="2015-06" db="EMBL/GenBank/DDBJ databases">
        <title>Draft genome of the ant-associated black yeast Phialophora attae CBS 131958.</title>
        <authorList>
            <person name="Moreno L.F."/>
            <person name="Stielow B.J."/>
            <person name="de Hoog S."/>
            <person name="Vicente V.A."/>
            <person name="Weiss V.A."/>
            <person name="de Vries M."/>
            <person name="Cruz L.M."/>
            <person name="Souza E.M."/>
        </authorList>
    </citation>
    <scope>NUCLEOTIDE SEQUENCE [LARGE SCALE GENOMIC DNA]</scope>
    <source>
        <strain evidence="5 6">CBS 131958</strain>
    </source>
</reference>
<dbReference type="PROSITE" id="PS51767">
    <property type="entry name" value="PEPTIDASE_A1"/>
    <property type="match status" value="1"/>
</dbReference>
<name>A0A0N0NIY7_9EURO</name>
<evidence type="ECO:0000313" key="5">
    <source>
        <dbReference type="EMBL" id="KPI36371.1"/>
    </source>
</evidence>
<evidence type="ECO:0000256" key="1">
    <source>
        <dbReference type="SAM" id="MobiDB-lite"/>
    </source>
</evidence>
<dbReference type="Gene3D" id="2.40.70.10">
    <property type="entry name" value="Acid Proteases"/>
    <property type="match status" value="2"/>
</dbReference>
<proteinExistence type="predicted"/>
<dbReference type="RefSeq" id="XP_017996334.1">
    <property type="nucleotide sequence ID" value="XM_018142962.1"/>
</dbReference>
<dbReference type="STRING" id="1664694.A0A0N0NIY7"/>
<dbReference type="OrthoDB" id="4074350at2759"/>
<feature type="region of interest" description="Disordered" evidence="1">
    <location>
        <begin position="564"/>
        <end position="594"/>
    </location>
</feature>
<comment type="caution">
    <text evidence="5">The sequence shown here is derived from an EMBL/GenBank/DDBJ whole genome shotgun (WGS) entry which is preliminary data.</text>
</comment>
<feature type="transmembrane region" description="Helical" evidence="2">
    <location>
        <begin position="432"/>
        <end position="454"/>
    </location>
</feature>
<keyword evidence="2" id="KW-0812">Transmembrane</keyword>
<protein>
    <recommendedName>
        <fullName evidence="4">Peptidase A1 domain-containing protein</fullName>
    </recommendedName>
</protein>
<feature type="chain" id="PRO_5005856669" description="Peptidase A1 domain-containing protein" evidence="3">
    <location>
        <begin position="18"/>
        <end position="765"/>
    </location>
</feature>
<dbReference type="InterPro" id="IPR021109">
    <property type="entry name" value="Peptidase_aspartic_dom_sf"/>
</dbReference>
<dbReference type="InterPro" id="IPR033121">
    <property type="entry name" value="PEPTIDASE_A1"/>
</dbReference>
<feature type="domain" description="Peptidase A1" evidence="4">
    <location>
        <begin position="45"/>
        <end position="392"/>
    </location>
</feature>
<feature type="signal peptide" evidence="3">
    <location>
        <begin position="1"/>
        <end position="17"/>
    </location>
</feature>
<dbReference type="EMBL" id="LFJN01000031">
    <property type="protein sequence ID" value="KPI36371.1"/>
    <property type="molecule type" value="Genomic_DNA"/>
</dbReference>
<evidence type="ECO:0000313" key="6">
    <source>
        <dbReference type="Proteomes" id="UP000038010"/>
    </source>
</evidence>
<sequence>MASILLATFFLTVFASAQESCNGLSPIYVDFHDRNVNNTETRIQYGLFIGVGTPFQNQSLWPSIRRNETTFSGPDYCGSNSSDLCMQQTHGTYRTEDSQTFESVSFEVRDKNLSIAPADVAAMGNDTLRIYEHYFDPSPPMLHNITDFPVTELTDYKSNRSSWYGPSGQLGLGADAPILSRLVEQGAISTRSFGLYVGTAYPRAGGAINGSLTLGGFDSGRLEGDAYNYTLTTDYDAGAGETPFRVEVQSVVLNDLSDNNSSTTLSSEPFDAFLTTDQYSMSFPQSITDAFLKRTSTDPEVRENDFSEPSLYLPETANFSLTINLSSGLRVIIPPEELRNVSNASPISPPTLLSSSANSTTSLSGPPLLGSSFLAHLYLSVNYDAEPSPAFYLNDARPHGPYVMTQPLCASDSVPVGVEPVKVSSWSRKGTIGAVLGGVIGGVALVVVAWWCWVGQRWRRLRRQSNLDDASSGKDFTKWTGDPEQDALNEALVGETGGKRAKAAAFLTGGRRGAGKGKGRSLGERAYAVAEQDLHTRDGSESSESEDSHEMQRFAAVTVPAAYAHPSQPQPQQRVENPSRYYAKTPPAHPESTDTQLYRSFSYEEQPQSTVIGQAITTPPPGSAPSENAHGLTTPTHTLRSISPVSPISPLLPDTPPQHSSILPPSNGEAFPFTLPPLAFATSGTAPQANGSQALSNGGTELGKVRTLDQSPDFDADLNFDLATIPLSPSLVNTNTNSSLDRTGSASPWTYTGEARIGRRVRVGE</sequence>
<organism evidence="5 6">
    <name type="scientific">Cyphellophora attinorum</name>
    <dbReference type="NCBI Taxonomy" id="1664694"/>
    <lineage>
        <taxon>Eukaryota</taxon>
        <taxon>Fungi</taxon>
        <taxon>Dikarya</taxon>
        <taxon>Ascomycota</taxon>
        <taxon>Pezizomycotina</taxon>
        <taxon>Eurotiomycetes</taxon>
        <taxon>Chaetothyriomycetidae</taxon>
        <taxon>Chaetothyriales</taxon>
        <taxon>Cyphellophoraceae</taxon>
        <taxon>Cyphellophora</taxon>
    </lineage>
</organism>
<feature type="compositionally biased region" description="Basic and acidic residues" evidence="1">
    <location>
        <begin position="532"/>
        <end position="551"/>
    </location>
</feature>
<keyword evidence="6" id="KW-1185">Reference proteome</keyword>
<keyword evidence="3" id="KW-0732">Signal</keyword>
<dbReference type="AlphaFoldDB" id="A0A0N0NIY7"/>